<dbReference type="PANTHER" id="PTHR12373">
    <property type="entry name" value="ENHANCER OF RUDIMENTARY ERH"/>
    <property type="match status" value="1"/>
</dbReference>
<keyword evidence="3" id="KW-1185">Reference proteome</keyword>
<dbReference type="PANTHER" id="PTHR12373:SF10">
    <property type="entry name" value="ENHANCER OF RUDIMENTARY HOMOLOG"/>
    <property type="match status" value="1"/>
</dbReference>
<dbReference type="InterPro" id="IPR000781">
    <property type="entry name" value="ERH"/>
</dbReference>
<reference evidence="2 3" key="1">
    <citation type="submission" date="2024-02" db="EMBL/GenBank/DDBJ databases">
        <title>High-quality chromosome-scale genome assembly of Pensacola bahiagrass (Paspalum notatum Flugge var. saurae).</title>
        <authorList>
            <person name="Vega J.M."/>
            <person name="Podio M."/>
            <person name="Orjuela J."/>
            <person name="Siena L.A."/>
            <person name="Pessino S.C."/>
            <person name="Combes M.C."/>
            <person name="Mariac C."/>
            <person name="Albertini E."/>
            <person name="Pupilli F."/>
            <person name="Ortiz J.P.A."/>
            <person name="Leblanc O."/>
        </authorList>
    </citation>
    <scope>NUCLEOTIDE SEQUENCE [LARGE SCALE GENOMIC DNA]</scope>
    <source>
        <strain evidence="2">R1</strain>
        <tissue evidence="2">Leaf</tissue>
    </source>
</reference>
<evidence type="ECO:0000313" key="2">
    <source>
        <dbReference type="EMBL" id="WVZ86290.1"/>
    </source>
</evidence>
<dbReference type="PROSITE" id="PS01290">
    <property type="entry name" value="ER"/>
    <property type="match status" value="1"/>
</dbReference>
<name>A0AAQ3X6B8_PASNO</name>
<dbReference type="InterPro" id="IPR035912">
    <property type="entry name" value="EHR_sf"/>
</dbReference>
<accession>A0AAQ3X6B8</accession>
<dbReference type="Proteomes" id="UP001341281">
    <property type="component" value="Chromosome 07"/>
</dbReference>
<gene>
    <name evidence="2" type="ORF">U9M48_033095</name>
</gene>
<protein>
    <recommendedName>
        <fullName evidence="4">Enhancer of rudimentary homolog</fullName>
    </recommendedName>
</protein>
<evidence type="ECO:0000256" key="1">
    <source>
        <dbReference type="ARBA" id="ARBA00007491"/>
    </source>
</evidence>
<proteinExistence type="inferred from homology"/>
<evidence type="ECO:0000313" key="3">
    <source>
        <dbReference type="Proteomes" id="UP001341281"/>
    </source>
</evidence>
<evidence type="ECO:0008006" key="4">
    <source>
        <dbReference type="Google" id="ProtNLM"/>
    </source>
</evidence>
<dbReference type="SUPFAM" id="SSF143875">
    <property type="entry name" value="ERH-like"/>
    <property type="match status" value="1"/>
</dbReference>
<dbReference type="Gene3D" id="3.30.2260.10">
    <property type="entry name" value="Enhancer of rudimentary"/>
    <property type="match status" value="1"/>
</dbReference>
<organism evidence="2 3">
    <name type="scientific">Paspalum notatum var. saurae</name>
    <dbReference type="NCBI Taxonomy" id="547442"/>
    <lineage>
        <taxon>Eukaryota</taxon>
        <taxon>Viridiplantae</taxon>
        <taxon>Streptophyta</taxon>
        <taxon>Embryophyta</taxon>
        <taxon>Tracheophyta</taxon>
        <taxon>Spermatophyta</taxon>
        <taxon>Magnoliopsida</taxon>
        <taxon>Liliopsida</taxon>
        <taxon>Poales</taxon>
        <taxon>Poaceae</taxon>
        <taxon>PACMAD clade</taxon>
        <taxon>Panicoideae</taxon>
        <taxon>Andropogonodae</taxon>
        <taxon>Paspaleae</taxon>
        <taxon>Paspalinae</taxon>
        <taxon>Paspalum</taxon>
    </lineage>
</organism>
<dbReference type="EMBL" id="CP144751">
    <property type="protein sequence ID" value="WVZ86289.1"/>
    <property type="molecule type" value="Genomic_DNA"/>
</dbReference>
<dbReference type="AlphaFoldDB" id="A0AAQ3X6B8"/>
<dbReference type="EMBL" id="CP144751">
    <property type="protein sequence ID" value="WVZ86290.1"/>
    <property type="molecule type" value="Genomic_DNA"/>
</dbReference>
<sequence>MVRRSNPAELELISKYVVWSSPGAARGRHHRPNPRLAEGIARPPALPAGGGAGVQAPAALPPPVLFLAPLPLDVSAAVSPPPAGRFRRAPPGSVLPVAGRPLSSPTGCSCRLPRRRGWPRRVSWVAAAPAASGVVRTTLPGPWPRLPPPGLARRCWPGCAPPGLLAGPAAAAAGAGRTAGTARRLGVAAPAFVVAGLGSAVVSSAAGPDPPSPLFGDAAGAPTYRIRHGKAMEPRWPEQAWLKLFSPLSCCRCGRAVEAEPRFIPGASWAGRHTIILMQPSQNRGTRTFMDFDSVNHALDGICGLYERKIRNINPMISNLTYDISDLYNFIDGLTDISALVYDVSLHAFLPYDRQWIKQKLFQHLKRLAQQ</sequence>
<comment type="similarity">
    <text evidence="1">Belongs to the E(R) family.</text>
</comment>
<dbReference type="Pfam" id="PF01133">
    <property type="entry name" value="ER"/>
    <property type="match status" value="1"/>
</dbReference>